<dbReference type="OMA" id="MRDKELH"/>
<dbReference type="InterPro" id="IPR011990">
    <property type="entry name" value="TPR-like_helical_dom_sf"/>
</dbReference>
<evidence type="ECO:0000313" key="6">
    <source>
        <dbReference type="EMBL" id="GAO51192.1"/>
    </source>
</evidence>
<feature type="region of interest" description="Disordered" evidence="5">
    <location>
        <begin position="507"/>
        <end position="529"/>
    </location>
</feature>
<dbReference type="STRING" id="698492.A0A0E9NMT9"/>
<dbReference type="SUPFAM" id="SSF48452">
    <property type="entry name" value="TPR-like"/>
    <property type="match status" value="2"/>
</dbReference>
<dbReference type="Pfam" id="PF08424">
    <property type="entry name" value="NRDE-2"/>
    <property type="match status" value="1"/>
</dbReference>
<dbReference type="InterPro" id="IPR003107">
    <property type="entry name" value="HAT"/>
</dbReference>
<proteinExistence type="inferred from homology"/>
<dbReference type="Gene3D" id="1.25.40.10">
    <property type="entry name" value="Tetratricopeptide repeat domain"/>
    <property type="match status" value="3"/>
</dbReference>
<feature type="compositionally biased region" description="Polar residues" evidence="5">
    <location>
        <begin position="514"/>
        <end position="524"/>
    </location>
</feature>
<feature type="region of interest" description="Disordered" evidence="5">
    <location>
        <begin position="27"/>
        <end position="115"/>
    </location>
</feature>
<reference evidence="6 7" key="1">
    <citation type="journal article" date="2011" name="J. Gen. Appl. Microbiol.">
        <title>Draft genome sequencing of the enigmatic yeast Saitoella complicata.</title>
        <authorList>
            <person name="Nishida H."/>
            <person name="Hamamoto M."/>
            <person name="Sugiyama J."/>
        </authorList>
    </citation>
    <scope>NUCLEOTIDE SEQUENCE [LARGE SCALE GENOMIC DNA]</scope>
    <source>
        <strain evidence="6 7">NRRL Y-17804</strain>
    </source>
</reference>
<comment type="caution">
    <text evidence="6">The sequence shown here is derived from an EMBL/GenBank/DDBJ whole genome shotgun (WGS) entry which is preliminary data.</text>
</comment>
<evidence type="ECO:0000313" key="7">
    <source>
        <dbReference type="Proteomes" id="UP000033140"/>
    </source>
</evidence>
<dbReference type="PANTHER" id="PTHR13471">
    <property type="entry name" value="TETRATRICOPEPTIDE-LIKE HELICAL"/>
    <property type="match status" value="1"/>
</dbReference>
<feature type="region of interest" description="Disordered" evidence="5">
    <location>
        <begin position="1"/>
        <end position="20"/>
    </location>
</feature>
<feature type="compositionally biased region" description="Basic and acidic residues" evidence="5">
    <location>
        <begin position="31"/>
        <end position="47"/>
    </location>
</feature>
<accession>A0A0E9NMT9</accession>
<feature type="compositionally biased region" description="Basic and acidic residues" evidence="5">
    <location>
        <begin position="55"/>
        <end position="64"/>
    </location>
</feature>
<dbReference type="AlphaFoldDB" id="A0A0E9NMT9"/>
<dbReference type="GO" id="GO:0071013">
    <property type="term" value="C:catalytic step 2 spliceosome"/>
    <property type="evidence" value="ECO:0007669"/>
    <property type="project" value="TreeGrafter"/>
</dbReference>
<keyword evidence="3" id="KW-0677">Repeat</keyword>
<dbReference type="Proteomes" id="UP000033140">
    <property type="component" value="Unassembled WGS sequence"/>
</dbReference>
<feature type="compositionally biased region" description="Basic residues" evidence="5">
    <location>
        <begin position="88"/>
        <end position="105"/>
    </location>
</feature>
<dbReference type="GO" id="GO:0006396">
    <property type="term" value="P:RNA processing"/>
    <property type="evidence" value="ECO:0007669"/>
    <property type="project" value="InterPro"/>
</dbReference>
<dbReference type="PANTHER" id="PTHR13471:SF0">
    <property type="entry name" value="NUCLEAR EXOSOME REGULATOR NRDE2"/>
    <property type="match status" value="1"/>
</dbReference>
<dbReference type="SMART" id="SM00386">
    <property type="entry name" value="HAT"/>
    <property type="match status" value="4"/>
</dbReference>
<dbReference type="EMBL" id="BACD03000042">
    <property type="protein sequence ID" value="GAO51192.1"/>
    <property type="molecule type" value="Genomic_DNA"/>
</dbReference>
<feature type="compositionally biased region" description="Basic and acidic residues" evidence="5">
    <location>
        <begin position="248"/>
        <end position="260"/>
    </location>
</feature>
<feature type="compositionally biased region" description="Basic residues" evidence="5">
    <location>
        <begin position="65"/>
        <end position="78"/>
    </location>
</feature>
<dbReference type="GO" id="GO:0031048">
    <property type="term" value="P:regulatory ncRNA-mediated heterochromatin formation"/>
    <property type="evidence" value="ECO:0007669"/>
    <property type="project" value="TreeGrafter"/>
</dbReference>
<feature type="region of interest" description="Disordered" evidence="5">
    <location>
        <begin position="201"/>
        <end position="281"/>
    </location>
</feature>
<name>A0A0E9NMT9_SAICN</name>
<protein>
    <recommendedName>
        <fullName evidence="8">Suppressor of forked domain-containing protein</fullName>
    </recommendedName>
</protein>
<reference evidence="6 7" key="2">
    <citation type="journal article" date="2014" name="J. Gen. Appl. Microbiol.">
        <title>The early diverging ascomycetous budding yeast Saitoella complicata has three histone deacetylases belonging to the Clr6, Hos2, and Rpd3 lineages.</title>
        <authorList>
            <person name="Nishida H."/>
            <person name="Matsumoto T."/>
            <person name="Kondo S."/>
            <person name="Hamamoto M."/>
            <person name="Yoshikawa H."/>
        </authorList>
    </citation>
    <scope>NUCLEOTIDE SEQUENCE [LARGE SCALE GENOMIC DNA]</scope>
    <source>
        <strain evidence="6 7">NRRL Y-17804</strain>
    </source>
</reference>
<evidence type="ECO:0000256" key="4">
    <source>
        <dbReference type="ARBA" id="ARBA00023242"/>
    </source>
</evidence>
<sequence>MTSCGDGLNAPKYNVPSLVPKFKSFKAVGKATEKAEVREQPSSRERSLTGINARPESRFDESQGRRRSRSPARHRERRRERSRDRHSYRSSRRHSPSRSHRHRNSSRTNNSHDRQEDEKLYIIDIAGSKTNLTYGRLHTYDVPLYRRAGFGSIIGLPRHMKILGTAVVRPGWIEVGPPYQGSSLRNRRYLYAREDGGRTFRMRKMTPDDSSDDDSDDGFIPLHGGMKRQRINGEASLEEDEEPNFRSIEGEAKRRNKPADEDLEYATENSSQGMEEDDDDEFTFKRDEVQQKTRDLTTAVNEHPEDEKFWLALAAHQDVILSKAVSSTRTSKVAAAEVKLSVLQRGLQACPTSIVILREYMRIANNIWDARKVFAHWKKILDQNQGAVQLWKEYLQFCVGNGGNRYRDVLRAFTECLSVFREMVRDGKDDVEMDLVEIFEWACSVMRQAGYAEQTVGAFQAMMELNYFRPTRWDNIQADMNLDDEDDMLGDFEEFWDSEVPRSAEQGAKGWRNFNGSTEESQSLPDARQPYAPEMHNVADDWLRHETERAARCALPARTTDADAMEDPYRVVLFDDIRDLLCVLTTESAREKLLFAWLAFNGLETFASSRLHSRLEPNSFFPEQESTSAAVAYVHGEPMEPERMGGISGLTGFGVGSLGGLSMNLDLLFPSKAWFQPLDVANLTSDEVKSLRCGLAMIPGGKACIVRLALEAAVNPQGVRKVAKQMLKTDRANLTLWNAYARVEAMQGNVDEARKVYGAALGMATALPEDGKQKTMGLWRMWAEFEWEQGTEENAMNVLMAMPEERTDPVPINLPAGRPSMTAILKAKKYLDQSTLSSLSLGDERRAVETLISRALLEYVSNGLDSALSIYRTAHELLSSMCLTTTVHSETLYLAQARLLYRHTLHAPTFRTSLLRDVLEEAIKLFPCNTMFLSLLTWNESRTRIQNRVRKVLNETVLTDDENVSGWLFAIWAEMHMEKGQYNPHAVRNLFERATSTVRGATDAKLWALWFHFERIQGDADKARGVWVRGVDACPWSKDVIMLGCELPGLRTQDQISKVYNIMLERGLRIRVELPEQEEGHNMGMKEQLPEDPSSDEEGPAVPGYIS</sequence>
<evidence type="ECO:0000256" key="3">
    <source>
        <dbReference type="ARBA" id="ARBA00022737"/>
    </source>
</evidence>
<dbReference type="GO" id="GO:1902369">
    <property type="term" value="P:negative regulation of RNA catabolic process"/>
    <property type="evidence" value="ECO:0007669"/>
    <property type="project" value="TreeGrafter"/>
</dbReference>
<comment type="subcellular location">
    <subcellularLocation>
        <location evidence="1">Nucleus</location>
    </subcellularLocation>
</comment>
<evidence type="ECO:0000256" key="5">
    <source>
        <dbReference type="SAM" id="MobiDB-lite"/>
    </source>
</evidence>
<keyword evidence="4" id="KW-0539">Nucleus</keyword>
<organism evidence="6 7">
    <name type="scientific">Saitoella complicata (strain BCRC 22490 / CBS 7301 / JCM 7358 / NBRC 10748 / NRRL Y-17804)</name>
    <dbReference type="NCBI Taxonomy" id="698492"/>
    <lineage>
        <taxon>Eukaryota</taxon>
        <taxon>Fungi</taxon>
        <taxon>Dikarya</taxon>
        <taxon>Ascomycota</taxon>
        <taxon>Taphrinomycotina</taxon>
        <taxon>Taphrinomycotina incertae sedis</taxon>
        <taxon>Saitoella</taxon>
    </lineage>
</organism>
<reference evidence="6 7" key="3">
    <citation type="journal article" date="2015" name="Genome Announc.">
        <title>Draft Genome Sequence of the Archiascomycetous Yeast Saitoella complicata.</title>
        <authorList>
            <person name="Yamauchi K."/>
            <person name="Kondo S."/>
            <person name="Hamamoto M."/>
            <person name="Takahashi Y."/>
            <person name="Ogura Y."/>
            <person name="Hayashi T."/>
            <person name="Nishida H."/>
        </authorList>
    </citation>
    <scope>NUCLEOTIDE SEQUENCE [LARGE SCALE GENOMIC DNA]</scope>
    <source>
        <strain evidence="6 7">NRRL Y-17804</strain>
    </source>
</reference>
<evidence type="ECO:0000256" key="2">
    <source>
        <dbReference type="ARBA" id="ARBA00009265"/>
    </source>
</evidence>
<keyword evidence="7" id="KW-1185">Reference proteome</keyword>
<comment type="similarity">
    <text evidence="2">Belongs to the NRDE2 family.</text>
</comment>
<evidence type="ECO:0000256" key="1">
    <source>
        <dbReference type="ARBA" id="ARBA00004123"/>
    </source>
</evidence>
<feature type="region of interest" description="Disordered" evidence="5">
    <location>
        <begin position="1075"/>
        <end position="1107"/>
    </location>
</feature>
<gene>
    <name evidence="6" type="ORF">G7K_5303-t1</name>
</gene>
<evidence type="ECO:0008006" key="8">
    <source>
        <dbReference type="Google" id="ProtNLM"/>
    </source>
</evidence>
<dbReference type="InterPro" id="IPR013633">
    <property type="entry name" value="NRDE-2"/>
</dbReference>